<dbReference type="Proteomes" id="UP000220034">
    <property type="component" value="Unassembled WGS sequence"/>
</dbReference>
<dbReference type="InterPro" id="IPR005119">
    <property type="entry name" value="LysR_subst-bd"/>
</dbReference>
<dbReference type="SUPFAM" id="SSF53850">
    <property type="entry name" value="Periplasmic binding protein-like II"/>
    <property type="match status" value="1"/>
</dbReference>
<proteinExistence type="inferred from homology"/>
<dbReference type="PROSITE" id="PS50931">
    <property type="entry name" value="HTH_LYSR"/>
    <property type="match status" value="1"/>
</dbReference>
<gene>
    <name evidence="6" type="ORF">SAMN06273572_10157</name>
</gene>
<keyword evidence="7" id="KW-1185">Reference proteome</keyword>
<dbReference type="Pfam" id="PF03466">
    <property type="entry name" value="LysR_substrate"/>
    <property type="match status" value="1"/>
</dbReference>
<dbReference type="Gene3D" id="1.10.10.10">
    <property type="entry name" value="Winged helix-like DNA-binding domain superfamily/Winged helix DNA-binding domain"/>
    <property type="match status" value="1"/>
</dbReference>
<dbReference type="Pfam" id="PF00126">
    <property type="entry name" value="HTH_1"/>
    <property type="match status" value="1"/>
</dbReference>
<dbReference type="EMBL" id="OCTN01000001">
    <property type="protein sequence ID" value="SOH92216.1"/>
    <property type="molecule type" value="Genomic_DNA"/>
</dbReference>
<evidence type="ECO:0000313" key="7">
    <source>
        <dbReference type="Proteomes" id="UP000220034"/>
    </source>
</evidence>
<dbReference type="PANTHER" id="PTHR30346:SF28">
    <property type="entry name" value="HTH-TYPE TRANSCRIPTIONAL REGULATOR CYNR"/>
    <property type="match status" value="1"/>
</dbReference>
<sequence>MSLPRVSLQALDAFERVAQSGSMQVAAREMGLSISSVSHQIARLEEQLGATLFDRSSRPFTLTREGAQAAQHLSKGLIHLRRATSETVISGLLGTRSLRLGIVEDFESSVTPELAVILARQMPHAALSIGNILSHEADDMLRRGGIDVAVSSNIAGRSTGVSSLKLVHDPFVMALPKDLDVVPAGLLKGSDLPFIRFSGRHLIGKQVEAHLARNRIDLANRFSFDSVQSMMAVIAGGEGWAVVTPIGFMRAQRFADRVRLHPLPIAAFARTLTVSARADFDDQTLQAITGLLRQIVRREAVEPACAMYPWLSEQFTVLGEGD</sequence>
<dbReference type="FunFam" id="1.10.10.10:FF:000001">
    <property type="entry name" value="LysR family transcriptional regulator"/>
    <property type="match status" value="1"/>
</dbReference>
<comment type="similarity">
    <text evidence="1">Belongs to the LysR transcriptional regulatory family.</text>
</comment>
<feature type="domain" description="HTH lysR-type" evidence="5">
    <location>
        <begin position="6"/>
        <end position="63"/>
    </location>
</feature>
<evidence type="ECO:0000256" key="3">
    <source>
        <dbReference type="ARBA" id="ARBA00023125"/>
    </source>
</evidence>
<name>A0A2C9CLJ3_9RHOB</name>
<keyword evidence="4" id="KW-0804">Transcription</keyword>
<dbReference type="InterPro" id="IPR000847">
    <property type="entry name" value="LysR_HTH_N"/>
</dbReference>
<dbReference type="CDD" id="cd05466">
    <property type="entry name" value="PBP2_LTTR_substrate"/>
    <property type="match status" value="1"/>
</dbReference>
<accession>A0A2C9CLJ3</accession>
<protein>
    <submittedName>
        <fullName evidence="6">DNA-binding transcriptional regulator, LysR family</fullName>
    </submittedName>
</protein>
<dbReference type="AlphaFoldDB" id="A0A2C9CLJ3"/>
<dbReference type="InterPro" id="IPR036390">
    <property type="entry name" value="WH_DNA-bd_sf"/>
</dbReference>
<dbReference type="OrthoDB" id="7776850at2"/>
<evidence type="ECO:0000256" key="2">
    <source>
        <dbReference type="ARBA" id="ARBA00023015"/>
    </source>
</evidence>
<keyword evidence="3 6" id="KW-0238">DNA-binding</keyword>
<dbReference type="RefSeq" id="WP_145996683.1">
    <property type="nucleotide sequence ID" value="NZ_OCTN01000001.1"/>
</dbReference>
<evidence type="ECO:0000259" key="5">
    <source>
        <dbReference type="PROSITE" id="PS50931"/>
    </source>
</evidence>
<organism evidence="6 7">
    <name type="scientific">Pontivivens marinum</name>
    <dbReference type="NCBI Taxonomy" id="1690039"/>
    <lineage>
        <taxon>Bacteria</taxon>
        <taxon>Pseudomonadati</taxon>
        <taxon>Pseudomonadota</taxon>
        <taxon>Alphaproteobacteria</taxon>
        <taxon>Rhodobacterales</taxon>
        <taxon>Paracoccaceae</taxon>
        <taxon>Pontivivens</taxon>
    </lineage>
</organism>
<dbReference type="InterPro" id="IPR036388">
    <property type="entry name" value="WH-like_DNA-bd_sf"/>
</dbReference>
<evidence type="ECO:0000256" key="1">
    <source>
        <dbReference type="ARBA" id="ARBA00009437"/>
    </source>
</evidence>
<dbReference type="Gene3D" id="3.40.190.10">
    <property type="entry name" value="Periplasmic binding protein-like II"/>
    <property type="match status" value="2"/>
</dbReference>
<evidence type="ECO:0000313" key="6">
    <source>
        <dbReference type="EMBL" id="SOH92216.1"/>
    </source>
</evidence>
<dbReference type="GO" id="GO:0003677">
    <property type="term" value="F:DNA binding"/>
    <property type="evidence" value="ECO:0007669"/>
    <property type="project" value="UniProtKB-KW"/>
</dbReference>
<dbReference type="GO" id="GO:0032993">
    <property type="term" value="C:protein-DNA complex"/>
    <property type="evidence" value="ECO:0007669"/>
    <property type="project" value="TreeGrafter"/>
</dbReference>
<dbReference type="SUPFAM" id="SSF46785">
    <property type="entry name" value="Winged helix' DNA-binding domain"/>
    <property type="match status" value="1"/>
</dbReference>
<dbReference type="PANTHER" id="PTHR30346">
    <property type="entry name" value="TRANSCRIPTIONAL DUAL REGULATOR HCAR-RELATED"/>
    <property type="match status" value="1"/>
</dbReference>
<keyword evidence="2" id="KW-0805">Transcription regulation</keyword>
<dbReference type="GO" id="GO:0003700">
    <property type="term" value="F:DNA-binding transcription factor activity"/>
    <property type="evidence" value="ECO:0007669"/>
    <property type="project" value="InterPro"/>
</dbReference>
<reference evidence="7" key="1">
    <citation type="submission" date="2017-09" db="EMBL/GenBank/DDBJ databases">
        <authorList>
            <person name="Varghese N."/>
            <person name="Submissions S."/>
        </authorList>
    </citation>
    <scope>NUCLEOTIDE SEQUENCE [LARGE SCALE GENOMIC DNA]</scope>
    <source>
        <strain evidence="7">C7</strain>
    </source>
</reference>
<evidence type="ECO:0000256" key="4">
    <source>
        <dbReference type="ARBA" id="ARBA00023163"/>
    </source>
</evidence>